<protein>
    <submittedName>
        <fullName evidence="1">Replication protein</fullName>
    </submittedName>
</protein>
<feature type="non-terminal residue" evidence="1">
    <location>
        <position position="1"/>
    </location>
</feature>
<reference evidence="1" key="1">
    <citation type="submission" date="2022-12" db="EMBL/GenBank/DDBJ databases">
        <title>Description and comparative metabolic analysis of Aerococcus sp. nov., isolated from the feces of a pig.</title>
        <authorList>
            <person name="Chang Y.-H."/>
        </authorList>
    </citation>
    <scope>NUCLEOTIDE SEQUENCE</scope>
    <source>
        <strain evidence="1">YH-aer222</strain>
    </source>
</reference>
<name>A0A9X3FRA3_9LACT</name>
<evidence type="ECO:0000313" key="1">
    <source>
        <dbReference type="EMBL" id="MCZ0726414.1"/>
    </source>
</evidence>
<gene>
    <name evidence="1" type="ORF">OW157_07590</name>
</gene>
<dbReference type="AlphaFoldDB" id="A0A9X3FRA3"/>
<comment type="caution">
    <text evidence="1">The sequence shown here is derived from an EMBL/GenBank/DDBJ whole genome shotgun (WGS) entry which is preliminary data.</text>
</comment>
<proteinExistence type="predicted"/>
<sequence length="268" mass="31978">VGRMKIDVDEFGDFLISKGFAKEIGRGWSLLDKFDENIAYIERVKFSKFEEMKCRIDFNPNKIGTWIDDDLKAFIHELFDEPHFSRADIACDVFNIPNDYMQQYRLNDSVTFKPIYGRTGELETAYWGARSSERQVRMYNKYLEQSKKKEYIPDEISSWWRVEVQLRRTKSDEWNSVIHETLENFCSPFYIPEHFSVTDEIAIKGLMSDQNLWSKLSKNSKTKYRNLVRKIVKEDELTKELFKSFDEYQNELKRELDTWLRGIDVTGE</sequence>
<dbReference type="Proteomes" id="UP001146670">
    <property type="component" value="Unassembled WGS sequence"/>
</dbReference>
<accession>A0A9X3FRA3</accession>
<dbReference type="EMBL" id="JAPRFR010000006">
    <property type="protein sequence ID" value="MCZ0726414.1"/>
    <property type="molecule type" value="Genomic_DNA"/>
</dbReference>
<evidence type="ECO:0000313" key="2">
    <source>
        <dbReference type="Proteomes" id="UP001146670"/>
    </source>
</evidence>
<dbReference type="RefSeq" id="WP_268752791.1">
    <property type="nucleotide sequence ID" value="NZ_JAPRFR010000006.1"/>
</dbReference>
<keyword evidence="2" id="KW-1185">Reference proteome</keyword>
<organism evidence="1 2">
    <name type="scientific">Aerococcus kribbianus</name>
    <dbReference type="NCBI Taxonomy" id="2999064"/>
    <lineage>
        <taxon>Bacteria</taxon>
        <taxon>Bacillati</taxon>
        <taxon>Bacillota</taxon>
        <taxon>Bacilli</taxon>
        <taxon>Lactobacillales</taxon>
        <taxon>Aerococcaceae</taxon>
        <taxon>Aerococcus</taxon>
    </lineage>
</organism>